<name>A0ACC0FLH9_9ERIC</name>
<organism evidence="1 2">
    <name type="scientific">Camellia lanceoleosa</name>
    <dbReference type="NCBI Taxonomy" id="1840588"/>
    <lineage>
        <taxon>Eukaryota</taxon>
        <taxon>Viridiplantae</taxon>
        <taxon>Streptophyta</taxon>
        <taxon>Embryophyta</taxon>
        <taxon>Tracheophyta</taxon>
        <taxon>Spermatophyta</taxon>
        <taxon>Magnoliopsida</taxon>
        <taxon>eudicotyledons</taxon>
        <taxon>Gunneridae</taxon>
        <taxon>Pentapetalae</taxon>
        <taxon>asterids</taxon>
        <taxon>Ericales</taxon>
        <taxon>Theaceae</taxon>
        <taxon>Camellia</taxon>
    </lineage>
</organism>
<evidence type="ECO:0000313" key="1">
    <source>
        <dbReference type="EMBL" id="KAI7988281.1"/>
    </source>
</evidence>
<dbReference type="EMBL" id="CM045771">
    <property type="protein sequence ID" value="KAI7988281.1"/>
    <property type="molecule type" value="Genomic_DNA"/>
</dbReference>
<sequence length="112" mass="13006">MCLYEASIQNIVLDAFLMPSHAQFQASDFLVSSKRHVVKEERELDDHVYSNDVYEDITSLLEQFEKIVFVVFFSREQAKTKVLKICEAFGAICYSVPEDIMKQRQLTQEVCC</sequence>
<reference evidence="1 2" key="1">
    <citation type="journal article" date="2022" name="Plant J.">
        <title>Chromosome-level genome of Camellia lanceoleosa provides a valuable resource for understanding genome evolution and self-incompatibility.</title>
        <authorList>
            <person name="Gong W."/>
            <person name="Xiao S."/>
            <person name="Wang L."/>
            <person name="Liao Z."/>
            <person name="Chang Y."/>
            <person name="Mo W."/>
            <person name="Hu G."/>
            <person name="Li W."/>
            <person name="Zhao G."/>
            <person name="Zhu H."/>
            <person name="Hu X."/>
            <person name="Ji K."/>
            <person name="Xiang X."/>
            <person name="Song Q."/>
            <person name="Yuan D."/>
            <person name="Jin S."/>
            <person name="Zhang L."/>
        </authorList>
    </citation>
    <scope>NUCLEOTIDE SEQUENCE [LARGE SCALE GENOMIC DNA]</scope>
    <source>
        <strain evidence="1">SQ_2022a</strain>
    </source>
</reference>
<comment type="caution">
    <text evidence="1">The sequence shown here is derived from an EMBL/GenBank/DDBJ whole genome shotgun (WGS) entry which is preliminary data.</text>
</comment>
<gene>
    <name evidence="1" type="ORF">LOK49_LG13G02087</name>
</gene>
<evidence type="ECO:0000313" key="2">
    <source>
        <dbReference type="Proteomes" id="UP001060215"/>
    </source>
</evidence>
<accession>A0ACC0FLH9</accession>
<dbReference type="Proteomes" id="UP001060215">
    <property type="component" value="Chromosome 14"/>
</dbReference>
<proteinExistence type="predicted"/>
<keyword evidence="2" id="KW-1185">Reference proteome</keyword>
<protein>
    <submittedName>
        <fullName evidence="1">V-type proton ATPase subunit a1</fullName>
    </submittedName>
</protein>